<feature type="coiled-coil region" evidence="1">
    <location>
        <begin position="225"/>
        <end position="252"/>
    </location>
</feature>
<keyword evidence="4" id="KW-1185">Reference proteome</keyword>
<reference evidence="3" key="1">
    <citation type="submission" date="2023-03" db="EMBL/GenBank/DDBJ databases">
        <title>Massive genome expansion in bonnet fungi (Mycena s.s.) driven by repeated elements and novel gene families across ecological guilds.</title>
        <authorList>
            <consortium name="Lawrence Berkeley National Laboratory"/>
            <person name="Harder C.B."/>
            <person name="Miyauchi S."/>
            <person name="Viragh M."/>
            <person name="Kuo A."/>
            <person name="Thoen E."/>
            <person name="Andreopoulos B."/>
            <person name="Lu D."/>
            <person name="Skrede I."/>
            <person name="Drula E."/>
            <person name="Henrissat B."/>
            <person name="Morin E."/>
            <person name="Kohler A."/>
            <person name="Barry K."/>
            <person name="LaButti K."/>
            <person name="Morin E."/>
            <person name="Salamov A."/>
            <person name="Lipzen A."/>
            <person name="Mereny Z."/>
            <person name="Hegedus B."/>
            <person name="Baldrian P."/>
            <person name="Stursova M."/>
            <person name="Weitz H."/>
            <person name="Taylor A."/>
            <person name="Grigoriev I.V."/>
            <person name="Nagy L.G."/>
            <person name="Martin F."/>
            <person name="Kauserud H."/>
        </authorList>
    </citation>
    <scope>NUCLEOTIDE SEQUENCE</scope>
    <source>
        <strain evidence="3">CBHHK182m</strain>
    </source>
</reference>
<gene>
    <name evidence="3" type="ORF">B0H16DRAFT_1468543</name>
</gene>
<name>A0AAD7I2G0_9AGAR</name>
<evidence type="ECO:0000313" key="3">
    <source>
        <dbReference type="EMBL" id="KAJ7732560.1"/>
    </source>
</evidence>
<protein>
    <submittedName>
        <fullName evidence="3">Uncharacterized protein</fullName>
    </submittedName>
</protein>
<evidence type="ECO:0000313" key="4">
    <source>
        <dbReference type="Proteomes" id="UP001215598"/>
    </source>
</evidence>
<feature type="region of interest" description="Disordered" evidence="2">
    <location>
        <begin position="85"/>
        <end position="134"/>
    </location>
</feature>
<dbReference type="EMBL" id="JARKIB010000144">
    <property type="protein sequence ID" value="KAJ7732560.1"/>
    <property type="molecule type" value="Genomic_DNA"/>
</dbReference>
<dbReference type="Proteomes" id="UP001215598">
    <property type="component" value="Unassembled WGS sequence"/>
</dbReference>
<feature type="compositionally biased region" description="Basic and acidic residues" evidence="2">
    <location>
        <begin position="86"/>
        <end position="96"/>
    </location>
</feature>
<proteinExistence type="predicted"/>
<comment type="caution">
    <text evidence="3">The sequence shown here is derived from an EMBL/GenBank/DDBJ whole genome shotgun (WGS) entry which is preliminary data.</text>
</comment>
<feature type="region of interest" description="Disordered" evidence="2">
    <location>
        <begin position="267"/>
        <end position="289"/>
    </location>
</feature>
<keyword evidence="1" id="KW-0175">Coiled coil</keyword>
<organism evidence="3 4">
    <name type="scientific">Mycena metata</name>
    <dbReference type="NCBI Taxonomy" id="1033252"/>
    <lineage>
        <taxon>Eukaryota</taxon>
        <taxon>Fungi</taxon>
        <taxon>Dikarya</taxon>
        <taxon>Basidiomycota</taxon>
        <taxon>Agaricomycotina</taxon>
        <taxon>Agaricomycetes</taxon>
        <taxon>Agaricomycetidae</taxon>
        <taxon>Agaricales</taxon>
        <taxon>Marasmiineae</taxon>
        <taxon>Mycenaceae</taxon>
        <taxon>Mycena</taxon>
    </lineage>
</organism>
<accession>A0AAD7I2G0</accession>
<feature type="compositionally biased region" description="Basic and acidic residues" evidence="2">
    <location>
        <begin position="108"/>
        <end position="134"/>
    </location>
</feature>
<evidence type="ECO:0000256" key="1">
    <source>
        <dbReference type="SAM" id="Coils"/>
    </source>
</evidence>
<evidence type="ECO:0000256" key="2">
    <source>
        <dbReference type="SAM" id="MobiDB-lite"/>
    </source>
</evidence>
<dbReference type="AlphaFoldDB" id="A0AAD7I2G0"/>
<sequence>MSDVPGAFPFADEDTDMLPVGTHGAIPHDTTMVDASVQPSHQHDAPIDHVITSSTPMDMGNTSNAPARSNGRNVIALCSRLTSLQEGHRHEQDNRPLKKQAVTTPQRDQLDNLREQSEQVRQDAKTARREKKEAQKQLQDLYRFARSAANTLQAQRWEQTEAGVEAWKENAKVALNNQLHEQVAEQVAKTKAELTAEAAAAVKKASEEAHEEAQRTAKAGVAAREAELKETIARVNAEKEADKRRLQALEEKRNAEFETKMAAFRTRESTQRRGVGQPNDGGVPDGTPIHRTELVSQATREQRRLETVMREGGNRLPTFTVIAPAVGPSGSGAAPTPDPQHIGQGALPVDQDLIARMIAEAVADAMKKKASPRKKRNVVPGLRAQLDTAKKWQQERMSRADDLSWKVRLSSFGLQFRGLNSQQKFVDVVWRHAQSREKADHFHDYDPAPESLMLRAEAGQLEESDAATMSSKFWFEANWEACVLNSLILDKCVEEIKQRRAEDTNGWHVQDVTDEYIKALFHGHMVQAQLAWKRNQIRAGEGEEEKNDRVAKWTDQRRMRTVATSRKMHKFELRMAGAKRMILRCVAERNDSGISMWTWMVEVVSELGHAGMSSEDDRSVIPTVGRSRRAKTVHIIKICPWRLEKITEYLEYIDEITAETVSKGHSRRDREREEVRSNTLPPLGLPRSLYDAAWLSHTKARVPDIEEQLQISDKEFQIMDIQMEWPQAPGEAMEM</sequence>